<dbReference type="Pfam" id="PF06371">
    <property type="entry name" value="Drf_GBD"/>
    <property type="match status" value="1"/>
</dbReference>
<dbReference type="SMART" id="SM01140">
    <property type="entry name" value="Drf_GBD"/>
    <property type="match status" value="1"/>
</dbReference>
<dbReference type="InterPro" id="IPR042201">
    <property type="entry name" value="FH2_Formin_sf"/>
</dbReference>
<proteinExistence type="predicted"/>
<feature type="compositionally biased region" description="Basic and acidic residues" evidence="2">
    <location>
        <begin position="438"/>
        <end position="449"/>
    </location>
</feature>
<feature type="domain" description="FH2" evidence="4">
    <location>
        <begin position="592"/>
        <end position="970"/>
    </location>
</feature>
<dbReference type="Gene3D" id="1.25.10.10">
    <property type="entry name" value="Leucine-rich Repeat Variant"/>
    <property type="match status" value="1"/>
</dbReference>
<sequence length="1347" mass="149091">MMLANAGGQAVDLDVTVSSQQLAHQMDGCEPLACVLYSHSPSVQMYFALRSRLESSSAAWLQEFVSLDGLDSLLDSLGHMTGPAFSGFSDAILQMDCLSCVRAVLNSRVGIDALVNSSSGVRKLLKGMDIVNTLPRKLVLEILSAVAVYSKMSYRRVMEALETHKRENHLYHRFSVIVNELKMAETVPHKTSILTFINCIIAATTEKCQRMRVRNELIGLGLLDVLTFLQREDSDEVLFIQLQVFQEKKHEDETSCDPMSGHDLSSPQDLTDAIQAKVFGGSKMVCFVNILQDLLALETLEKEKRDKIWQLLERHVRHIVHGLEDVDSMSTQSDEVACGVLSSMFNVADLHTETLKSCRLGETASHEDNAQGFMRGNSSTSVRRDIVSLKSSADSGYLGFDDKLSPPSVTLKDKTDVVGVKGQRSDVVNGADLVSDPDSAHEEKMDKPDGGVMDASRCSGKKSRQVSQYDNMSPVKMPLKARDLNCDAVVNALNDLNSLNVKNTEGLFAKTLPALSTENVKNSEMGNKFNFPGNFNIGGSHPDPRKSEGNSVGSSSGASHRKPLGQHSFISYQKHQLAFPAGLVKNLKWIKLDESAIGEKEKKVLRIIPILFLSEKFPHCVWTNIDLGKSKVRPDFAQVEETFRGRSQLDENSEMPLLSRSSRLNLNLFLNRLEEEPAELVRRLVRVDRPPLAVAFMKHLMDVLPEDEEIQHLKQFNGNLQSLGQAEQFVLHLSDLPDYQTLLTGQLRRAEFSVKIPQLKVVLASTLEAAGIILSHDGLREVLALILRLGNFLNHGQFNGYAKGFKLSSLVRLADVKCQEAGHNFVHYLTGLVDSTDDRILSFVNEISKLDKAISCSPCDIKSDFDKINGQINTFVSQLSSANTVVQKSFHGFLEDVKRDLRELQAQIAELKQQSQRLAEFFCESETFELQTCLKTLHNFFKELRTCRQEVHLMSKQKTEAVRHSDMFSRQLRRKSMALQFGQEAGASSSILEDKRQVIETIVTELHRGNFNPALSMAATAAHNGLPPTSLSVSRRTEAASKSPRVQPAPHSAATTTTPDRELNPMELSRISLMGTPMMNRPSSELIDDELTISTLKLGTRLVTSSVFAAVKNIADTAANSGKEKAPVMALPKQLVRTAMQGTKRHHRSRSDLANSSSVTGKWIRYQDQLTREQLHAKAPLARPESSMTLATLNLEARGHKHIYSQPMALVKGPTVALPPEEEIELPADFIRSGRKGERKSALSSFFDRLSKRVLKPRHPDHNVGKGGGGNEQGKQAGVKKNSEEEKGVLKRGSSGEGGKSNKSKGSVSDEKENVCGTNGPTEINPFDRSKKNPIRLSNRLKGKIIK</sequence>
<feature type="domain" description="GBD/FH3" evidence="3">
    <location>
        <begin position="1"/>
        <end position="327"/>
    </location>
</feature>
<feature type="region of interest" description="Disordered" evidence="2">
    <location>
        <begin position="532"/>
        <end position="561"/>
    </location>
</feature>
<dbReference type="PANTHER" id="PTHR46345">
    <property type="entry name" value="INVERTED FORMIN-2"/>
    <property type="match status" value="1"/>
</dbReference>
<keyword evidence="5" id="KW-1185">Reference proteome</keyword>
<dbReference type="RefSeq" id="XP_035824092.1">
    <property type="nucleotide sequence ID" value="XM_035968199.1"/>
</dbReference>
<dbReference type="SMART" id="SM00498">
    <property type="entry name" value="FH2"/>
    <property type="match status" value="1"/>
</dbReference>
<dbReference type="InterPro" id="IPR015425">
    <property type="entry name" value="FH2_Formin"/>
</dbReference>
<feature type="compositionally biased region" description="Low complexity" evidence="2">
    <location>
        <begin position="1048"/>
        <end position="1058"/>
    </location>
</feature>
<dbReference type="Pfam" id="PF02181">
    <property type="entry name" value="FH2"/>
    <property type="match status" value="1"/>
</dbReference>
<evidence type="ECO:0000256" key="1">
    <source>
        <dbReference type="SAM" id="Coils"/>
    </source>
</evidence>
<evidence type="ECO:0000259" key="4">
    <source>
        <dbReference type="PROSITE" id="PS51444"/>
    </source>
</evidence>
<dbReference type="Gene3D" id="1.20.58.2220">
    <property type="entry name" value="Formin, FH2 domain"/>
    <property type="match status" value="1"/>
</dbReference>
<protein>
    <submittedName>
        <fullName evidence="6">Inverted formin-2</fullName>
    </submittedName>
</protein>
<feature type="coiled-coil region" evidence="1">
    <location>
        <begin position="894"/>
        <end position="921"/>
    </location>
</feature>
<dbReference type="Proteomes" id="UP000694888">
    <property type="component" value="Unplaced"/>
</dbReference>
<feature type="region of interest" description="Disordered" evidence="2">
    <location>
        <begin position="1026"/>
        <end position="1061"/>
    </location>
</feature>
<evidence type="ECO:0000313" key="5">
    <source>
        <dbReference type="Proteomes" id="UP000694888"/>
    </source>
</evidence>
<dbReference type="PROSITE" id="PS51232">
    <property type="entry name" value="GBD_FH3"/>
    <property type="match status" value="1"/>
</dbReference>
<dbReference type="InterPro" id="IPR010473">
    <property type="entry name" value="GTPase-bd"/>
</dbReference>
<organism evidence="5 6">
    <name type="scientific">Aplysia californica</name>
    <name type="common">California sea hare</name>
    <dbReference type="NCBI Taxonomy" id="6500"/>
    <lineage>
        <taxon>Eukaryota</taxon>
        <taxon>Metazoa</taxon>
        <taxon>Spiralia</taxon>
        <taxon>Lophotrochozoa</taxon>
        <taxon>Mollusca</taxon>
        <taxon>Gastropoda</taxon>
        <taxon>Heterobranchia</taxon>
        <taxon>Euthyneura</taxon>
        <taxon>Tectipleura</taxon>
        <taxon>Aplysiida</taxon>
        <taxon>Aplysioidea</taxon>
        <taxon>Aplysiidae</taxon>
        <taxon>Aplysia</taxon>
    </lineage>
</organism>
<gene>
    <name evidence="6" type="primary">LOC101854001</name>
</gene>
<feature type="region of interest" description="Disordered" evidence="2">
    <location>
        <begin position="1251"/>
        <end position="1347"/>
    </location>
</feature>
<dbReference type="PANTHER" id="PTHR46345:SF8">
    <property type="entry name" value="FORMIN 3, ISOFORM B"/>
    <property type="match status" value="1"/>
</dbReference>
<dbReference type="InterPro" id="IPR010472">
    <property type="entry name" value="FH3_dom"/>
</dbReference>
<dbReference type="Pfam" id="PF06367">
    <property type="entry name" value="Drf_FH3"/>
    <property type="match status" value="1"/>
</dbReference>
<keyword evidence="1" id="KW-0175">Coiled coil</keyword>
<evidence type="ECO:0000313" key="6">
    <source>
        <dbReference type="RefSeq" id="XP_035824092.1"/>
    </source>
</evidence>
<dbReference type="PROSITE" id="PS51444">
    <property type="entry name" value="FH2"/>
    <property type="match status" value="1"/>
</dbReference>
<dbReference type="SMART" id="SM01139">
    <property type="entry name" value="Drf_FH3"/>
    <property type="match status" value="1"/>
</dbReference>
<evidence type="ECO:0000259" key="3">
    <source>
        <dbReference type="PROSITE" id="PS51232"/>
    </source>
</evidence>
<dbReference type="InterPro" id="IPR016024">
    <property type="entry name" value="ARM-type_fold"/>
</dbReference>
<evidence type="ECO:0000256" key="2">
    <source>
        <dbReference type="SAM" id="MobiDB-lite"/>
    </source>
</evidence>
<feature type="compositionally biased region" description="Polar residues" evidence="2">
    <location>
        <begin position="549"/>
        <end position="558"/>
    </location>
</feature>
<dbReference type="InterPro" id="IPR014768">
    <property type="entry name" value="GBD/FH3_dom"/>
</dbReference>
<dbReference type="SUPFAM" id="SSF101447">
    <property type="entry name" value="Formin homology 2 domain (FH2 domain)"/>
    <property type="match status" value="1"/>
</dbReference>
<accession>A0ABM1VNV0</accession>
<name>A0ABM1VNV0_APLCA</name>
<dbReference type="Gene3D" id="1.10.238.150">
    <property type="entry name" value="Formin, FH3 diaphanous domain"/>
    <property type="match status" value="1"/>
</dbReference>
<dbReference type="InterPro" id="IPR011989">
    <property type="entry name" value="ARM-like"/>
</dbReference>
<feature type="region of interest" description="Disordered" evidence="2">
    <location>
        <begin position="429"/>
        <end position="469"/>
    </location>
</feature>
<dbReference type="SUPFAM" id="SSF48371">
    <property type="entry name" value="ARM repeat"/>
    <property type="match status" value="1"/>
</dbReference>
<reference evidence="6" key="1">
    <citation type="submission" date="2025-08" db="UniProtKB">
        <authorList>
            <consortium name="RefSeq"/>
        </authorList>
    </citation>
    <scope>IDENTIFICATION</scope>
</reference>
<dbReference type="GeneID" id="101854001"/>